<dbReference type="InterPro" id="IPR013087">
    <property type="entry name" value="Znf_C2H2_type"/>
</dbReference>
<feature type="region of interest" description="Disordered" evidence="2">
    <location>
        <begin position="150"/>
        <end position="196"/>
    </location>
</feature>
<dbReference type="PROSITE" id="PS50157">
    <property type="entry name" value="ZINC_FINGER_C2H2_2"/>
    <property type="match status" value="1"/>
</dbReference>
<evidence type="ECO:0000313" key="4">
    <source>
        <dbReference type="EMBL" id="BCR99873.1"/>
    </source>
</evidence>
<accession>A0A7R7ZYU1</accession>
<sequence>MSMVTPESKRRRSPNQIFPEPKADEHTNDQLQLYRTLTHVTSLPYACPLCLRGYSRYDNLYGHFRRTEEAQHRALKTLWFGSKCPVCSKPADHVLRHVAMRHPTNYQSLMKSTLRLKHEAAATIPTSPGCFKHTFLFPLRRTDCVVSLPPTKQKRRPRTRDHINETREDIGREKTSLKKRKMETPGSEQDNIGVGEGRIEGLAPPHASEFRCHPTIIHDPPTFVNMVGQGFHYGSNLDQGGLSCPTDSLSFPSPARFPENIQEPSIDFSDRGHLSNLGAGYQVPWDIFLSTEDNIHQYSDKDGW</sequence>
<evidence type="ECO:0000259" key="3">
    <source>
        <dbReference type="PROSITE" id="PS50157"/>
    </source>
</evidence>
<evidence type="ECO:0000313" key="5">
    <source>
        <dbReference type="Proteomes" id="UP000661280"/>
    </source>
</evidence>
<keyword evidence="5" id="KW-1185">Reference proteome</keyword>
<keyword evidence="1" id="KW-0862">Zinc</keyword>
<proteinExistence type="predicted"/>
<dbReference type="GeneID" id="64961195"/>
<feature type="region of interest" description="Disordered" evidence="2">
    <location>
        <begin position="1"/>
        <end position="25"/>
    </location>
</feature>
<dbReference type="KEGG" id="aluc:AKAW2_50215A"/>
<feature type="domain" description="C2H2-type" evidence="3">
    <location>
        <begin position="45"/>
        <end position="77"/>
    </location>
</feature>
<gene>
    <name evidence="4" type="ORF">AKAW2_50215A</name>
</gene>
<protein>
    <recommendedName>
        <fullName evidence="3">C2H2-type domain-containing protein</fullName>
    </recommendedName>
</protein>
<organism evidence="4 5">
    <name type="scientific">Aspergillus kawachii</name>
    <name type="common">White koji mold</name>
    <name type="synonym">Aspergillus awamori var. kawachi</name>
    <dbReference type="NCBI Taxonomy" id="1069201"/>
    <lineage>
        <taxon>Eukaryota</taxon>
        <taxon>Fungi</taxon>
        <taxon>Dikarya</taxon>
        <taxon>Ascomycota</taxon>
        <taxon>Pezizomycotina</taxon>
        <taxon>Eurotiomycetes</taxon>
        <taxon>Eurotiomycetidae</taxon>
        <taxon>Eurotiales</taxon>
        <taxon>Aspergillaceae</taxon>
        <taxon>Aspergillus</taxon>
        <taxon>Aspergillus subgen. Circumdati</taxon>
    </lineage>
</organism>
<keyword evidence="1" id="KW-0863">Zinc-finger</keyword>
<reference evidence="4" key="1">
    <citation type="submission" date="2021-01" db="EMBL/GenBank/DDBJ databases">
        <authorList>
            <consortium name="Aspergillus luchuensis mut. kawachii IFO 4304 genome sequencing consortium"/>
            <person name="Kazuki M."/>
            <person name="Futagami T."/>
        </authorList>
    </citation>
    <scope>NUCLEOTIDE SEQUENCE</scope>
    <source>
        <strain evidence="4">IFO 4308</strain>
    </source>
</reference>
<keyword evidence="1" id="KW-0479">Metal-binding</keyword>
<evidence type="ECO:0000256" key="1">
    <source>
        <dbReference type="PROSITE-ProRule" id="PRU00042"/>
    </source>
</evidence>
<dbReference type="OrthoDB" id="10340919at2759"/>
<dbReference type="InterPro" id="IPR036236">
    <property type="entry name" value="Znf_C2H2_sf"/>
</dbReference>
<feature type="compositionally biased region" description="Basic and acidic residues" evidence="2">
    <location>
        <begin position="160"/>
        <end position="176"/>
    </location>
</feature>
<dbReference type="Proteomes" id="UP000661280">
    <property type="component" value="Chromosome 5"/>
</dbReference>
<dbReference type="SUPFAM" id="SSF57667">
    <property type="entry name" value="beta-beta-alpha zinc fingers"/>
    <property type="match status" value="1"/>
</dbReference>
<dbReference type="EMBL" id="AP024429">
    <property type="protein sequence ID" value="BCR99873.1"/>
    <property type="molecule type" value="Genomic_DNA"/>
</dbReference>
<name>A0A7R7ZYU1_ASPKA</name>
<dbReference type="GO" id="GO:0008270">
    <property type="term" value="F:zinc ion binding"/>
    <property type="evidence" value="ECO:0007669"/>
    <property type="project" value="UniProtKB-KW"/>
</dbReference>
<dbReference type="AlphaFoldDB" id="A0A7R7ZYU1"/>
<dbReference type="RefSeq" id="XP_041543636.1">
    <property type="nucleotide sequence ID" value="XM_041690008.1"/>
</dbReference>
<reference evidence="4" key="2">
    <citation type="submission" date="2021-02" db="EMBL/GenBank/DDBJ databases">
        <title>Aspergillus luchuensis mut. kawachii IFO 4304 genome sequence.</title>
        <authorList>
            <person name="Mori K."/>
            <person name="Kadooka C."/>
            <person name="Goto M."/>
            <person name="Futagami T."/>
        </authorList>
    </citation>
    <scope>NUCLEOTIDE SEQUENCE</scope>
    <source>
        <strain evidence="4">IFO 4308</strain>
    </source>
</reference>
<evidence type="ECO:0000256" key="2">
    <source>
        <dbReference type="SAM" id="MobiDB-lite"/>
    </source>
</evidence>